<comment type="caution">
    <text evidence="2">The sequence shown here is derived from an EMBL/GenBank/DDBJ whole genome shotgun (WGS) entry which is preliminary data.</text>
</comment>
<evidence type="ECO:0000313" key="2">
    <source>
        <dbReference type="EMBL" id="CAD6189395.1"/>
    </source>
</evidence>
<feature type="compositionally biased region" description="Basic and acidic residues" evidence="1">
    <location>
        <begin position="164"/>
        <end position="201"/>
    </location>
</feature>
<proteinExistence type="predicted"/>
<evidence type="ECO:0000313" key="3">
    <source>
        <dbReference type="Proteomes" id="UP000835052"/>
    </source>
</evidence>
<accession>A0A8S1H1H2</accession>
<protein>
    <submittedName>
        <fullName evidence="2">Uncharacterized protein</fullName>
    </submittedName>
</protein>
<dbReference type="Proteomes" id="UP000835052">
    <property type="component" value="Unassembled WGS sequence"/>
</dbReference>
<feature type="compositionally biased region" description="Polar residues" evidence="1">
    <location>
        <begin position="51"/>
        <end position="62"/>
    </location>
</feature>
<gene>
    <name evidence="2" type="ORF">CAUJ_LOCUS5314</name>
</gene>
<feature type="compositionally biased region" description="Basic and acidic residues" evidence="1">
    <location>
        <begin position="21"/>
        <end position="32"/>
    </location>
</feature>
<organism evidence="2 3">
    <name type="scientific">Caenorhabditis auriculariae</name>
    <dbReference type="NCBI Taxonomy" id="2777116"/>
    <lineage>
        <taxon>Eukaryota</taxon>
        <taxon>Metazoa</taxon>
        <taxon>Ecdysozoa</taxon>
        <taxon>Nematoda</taxon>
        <taxon>Chromadorea</taxon>
        <taxon>Rhabditida</taxon>
        <taxon>Rhabditina</taxon>
        <taxon>Rhabditomorpha</taxon>
        <taxon>Rhabditoidea</taxon>
        <taxon>Rhabditidae</taxon>
        <taxon>Peloderinae</taxon>
        <taxon>Caenorhabditis</taxon>
    </lineage>
</organism>
<dbReference type="AlphaFoldDB" id="A0A8S1H1H2"/>
<reference evidence="2" key="1">
    <citation type="submission" date="2020-10" db="EMBL/GenBank/DDBJ databases">
        <authorList>
            <person name="Kikuchi T."/>
        </authorList>
    </citation>
    <scope>NUCLEOTIDE SEQUENCE</scope>
    <source>
        <strain evidence="2">NKZ352</strain>
    </source>
</reference>
<keyword evidence="3" id="KW-1185">Reference proteome</keyword>
<name>A0A8S1H1H2_9PELO</name>
<evidence type="ECO:0000256" key="1">
    <source>
        <dbReference type="SAM" id="MobiDB-lite"/>
    </source>
</evidence>
<feature type="region of interest" description="Disordered" evidence="1">
    <location>
        <begin position="1"/>
        <end position="234"/>
    </location>
</feature>
<sequence length="261" mass="30466">MDFESSFAESSEEPMDYEETDSGREITNRESSRPAVHNSRTDATTGRYHNRNNGPNYDSQQGRARVDPASRENWNPQEESRERHSQNTTERRFPGGISAQRNLGRREDPHRRPQMGVTVTDRRIHARYGSDRSETRIPHRYTGPYVPRSYGERTSSHRVSNSTGREEREERRNEERRRPQDGRNGTERRLQDRNHDGRDSSRNPNSGRYTHENHNRTTSYGAQNEPPRYNQSMSRRNDNVFNANVPKDANSVNITIMINPK</sequence>
<dbReference type="EMBL" id="CAJGYM010000010">
    <property type="protein sequence ID" value="CAD6189395.1"/>
    <property type="molecule type" value="Genomic_DNA"/>
</dbReference>
<feature type="compositionally biased region" description="Acidic residues" evidence="1">
    <location>
        <begin position="10"/>
        <end position="20"/>
    </location>
</feature>
<feature type="compositionally biased region" description="Basic and acidic residues" evidence="1">
    <location>
        <begin position="78"/>
        <end position="93"/>
    </location>
</feature>
<feature type="compositionally biased region" description="Basic and acidic residues" evidence="1">
    <location>
        <begin position="120"/>
        <end position="137"/>
    </location>
</feature>